<feature type="compositionally biased region" description="Basic and acidic residues" evidence="1">
    <location>
        <begin position="113"/>
        <end position="139"/>
    </location>
</feature>
<evidence type="ECO:0000313" key="4">
    <source>
        <dbReference type="Proteomes" id="UP000011750"/>
    </source>
</evidence>
<dbReference type="EnsemblPlants" id="Bra020815.1">
    <property type="protein sequence ID" value="Bra020815.1-P"/>
    <property type="gene ID" value="Bra020815"/>
</dbReference>
<feature type="region of interest" description="Disordered" evidence="1">
    <location>
        <begin position="1"/>
        <end position="64"/>
    </location>
</feature>
<keyword evidence="4" id="KW-1185">Reference proteome</keyword>
<accession>A0A3P5ZWG7</accession>
<feature type="compositionally biased region" description="Basic and acidic residues" evidence="1">
    <location>
        <begin position="50"/>
        <end position="64"/>
    </location>
</feature>
<feature type="compositionally biased region" description="Basic residues" evidence="1">
    <location>
        <begin position="1"/>
        <end position="15"/>
    </location>
</feature>
<sequence>MRRRTETRRRGKRVVRGALGGGSRSHGGAGRRGSVDSLAVEAGDPEASAAEEKIGDRGAEGEDRDLRVREGRELGEEIGVAGDGVVAELGVVEADPLVETLGGGGGNPEASAAEEKKAEEKEGRGMERRWVRLRKSRGD</sequence>
<dbReference type="AlphaFoldDB" id="M4DWC1"/>
<reference evidence="4" key="2">
    <citation type="journal article" date="2018" name="Hortic Res">
        <title>Improved Brassica rapa reference genome by single-molecule sequencing and chromosome conformation capture technologies.</title>
        <authorList>
            <person name="Zhang L."/>
            <person name="Cai X."/>
            <person name="Wu J."/>
            <person name="Liu M."/>
            <person name="Grob S."/>
            <person name="Cheng F."/>
            <person name="Liang J."/>
            <person name="Cai C."/>
            <person name="Liu Z."/>
            <person name="Liu B."/>
            <person name="Wang F."/>
            <person name="Li S."/>
            <person name="Liu F."/>
            <person name="Li X."/>
            <person name="Cheng L."/>
            <person name="Yang W."/>
            <person name="Li M.H."/>
            <person name="Grossniklaus U."/>
            <person name="Zheng H."/>
            <person name="Wang X."/>
        </authorList>
    </citation>
    <scope>NUCLEOTIDE SEQUENCE [LARGE SCALE GENOMIC DNA]</scope>
    <source>
        <strain evidence="4">cv. Chiifu-401-42</strain>
    </source>
</reference>
<reference evidence="4" key="1">
    <citation type="journal article" date="2011" name="Nat. Genet.">
        <title>The genome of the mesopolyploid crop species Brassica rapa.</title>
        <authorList>
            <consortium name="Brassica rapa Genome Sequencing Project Consortium"/>
            <person name="Wang X."/>
            <person name="Wang H."/>
            <person name="Wang J."/>
            <person name="Sun R."/>
            <person name="Wu J."/>
            <person name="Liu S."/>
            <person name="Bai Y."/>
            <person name="Mun J.H."/>
            <person name="Bancroft I."/>
            <person name="Cheng F."/>
            <person name="Huang S."/>
            <person name="Li X."/>
            <person name="Hua W."/>
            <person name="Wang J."/>
            <person name="Wang X."/>
            <person name="Freeling M."/>
            <person name="Pires J.C."/>
            <person name="Paterson A.H."/>
            <person name="Chalhoub B."/>
            <person name="Wang B."/>
            <person name="Hayward A."/>
            <person name="Sharpe A.G."/>
            <person name="Park B.S."/>
            <person name="Weisshaar B."/>
            <person name="Liu B."/>
            <person name="Li B."/>
            <person name="Liu B."/>
            <person name="Tong C."/>
            <person name="Song C."/>
            <person name="Duran C."/>
            <person name="Peng C."/>
            <person name="Geng C."/>
            <person name="Koh C."/>
            <person name="Lin C."/>
            <person name="Edwards D."/>
            <person name="Mu D."/>
            <person name="Shen D."/>
            <person name="Soumpourou E."/>
            <person name="Li F."/>
            <person name="Fraser F."/>
            <person name="Conant G."/>
            <person name="Lassalle G."/>
            <person name="King G.J."/>
            <person name="Bonnema G."/>
            <person name="Tang H."/>
            <person name="Wang H."/>
            <person name="Belcram H."/>
            <person name="Zhou H."/>
            <person name="Hirakawa H."/>
            <person name="Abe H."/>
            <person name="Guo H."/>
            <person name="Wang H."/>
            <person name="Jin H."/>
            <person name="Parkin I.A."/>
            <person name="Batley J."/>
            <person name="Kim J.S."/>
            <person name="Just J."/>
            <person name="Li J."/>
            <person name="Xu J."/>
            <person name="Deng J."/>
            <person name="Kim J.A."/>
            <person name="Li J."/>
            <person name="Yu J."/>
            <person name="Meng J."/>
            <person name="Wang J."/>
            <person name="Min J."/>
            <person name="Poulain J."/>
            <person name="Wang J."/>
            <person name="Hatakeyama K."/>
            <person name="Wu K."/>
            <person name="Wang L."/>
            <person name="Fang L."/>
            <person name="Trick M."/>
            <person name="Links M.G."/>
            <person name="Zhao M."/>
            <person name="Jin M."/>
            <person name="Ramchiary N."/>
            <person name="Drou N."/>
            <person name="Berkman P.J."/>
            <person name="Cai Q."/>
            <person name="Huang Q."/>
            <person name="Li R."/>
            <person name="Tabata S."/>
            <person name="Cheng S."/>
            <person name="Zhang S."/>
            <person name="Zhang S."/>
            <person name="Huang S."/>
            <person name="Sato S."/>
            <person name="Sun S."/>
            <person name="Kwon S.J."/>
            <person name="Choi S.R."/>
            <person name="Lee T.H."/>
            <person name="Fan W."/>
            <person name="Zhao X."/>
            <person name="Tan X."/>
            <person name="Xu X."/>
            <person name="Wang Y."/>
            <person name="Qiu Y."/>
            <person name="Yin Y."/>
            <person name="Li Y."/>
            <person name="Du Y."/>
            <person name="Liao Y."/>
            <person name="Lim Y."/>
            <person name="Narusaka Y."/>
            <person name="Wang Y."/>
            <person name="Wang Z."/>
            <person name="Li Z."/>
            <person name="Wang Z."/>
            <person name="Xiong Z."/>
            <person name="Zhang Z."/>
        </authorList>
    </citation>
    <scope>NUCLEOTIDE SEQUENCE [LARGE SCALE GENOMIC DNA]</scope>
    <source>
        <strain evidence="4">cv. Chiifu-401-42</strain>
    </source>
</reference>
<dbReference type="InParanoid" id="M4DWC1"/>
<feature type="compositionally biased region" description="Gly residues" evidence="1">
    <location>
        <begin position="18"/>
        <end position="31"/>
    </location>
</feature>
<evidence type="ECO:0000313" key="2">
    <source>
        <dbReference type="EMBL" id="VDC76780.1"/>
    </source>
</evidence>
<evidence type="ECO:0000256" key="1">
    <source>
        <dbReference type="SAM" id="MobiDB-lite"/>
    </source>
</evidence>
<reference evidence="3" key="4">
    <citation type="submission" date="2023-03" db="UniProtKB">
        <authorList>
            <consortium name="EnsemblPlants"/>
        </authorList>
    </citation>
    <scope>IDENTIFICATION</scope>
    <source>
        <strain evidence="3">cv. Chiifu-401-42</strain>
    </source>
</reference>
<dbReference type="HOGENOM" id="CLU_1847943_0_0_1"/>
<name>M4DWC1_BRACM</name>
<dbReference type="Proteomes" id="UP000011750">
    <property type="component" value="Chromosome A08"/>
</dbReference>
<evidence type="ECO:0000313" key="3">
    <source>
        <dbReference type="EnsemblPlants" id="Bra020815.1-P"/>
    </source>
</evidence>
<organism evidence="3 4">
    <name type="scientific">Brassica campestris</name>
    <name type="common">Field mustard</name>
    <dbReference type="NCBI Taxonomy" id="3711"/>
    <lineage>
        <taxon>Eukaryota</taxon>
        <taxon>Viridiplantae</taxon>
        <taxon>Streptophyta</taxon>
        <taxon>Embryophyta</taxon>
        <taxon>Tracheophyta</taxon>
        <taxon>Spermatophyta</taxon>
        <taxon>Magnoliopsida</taxon>
        <taxon>eudicotyledons</taxon>
        <taxon>Gunneridae</taxon>
        <taxon>Pentapetalae</taxon>
        <taxon>rosids</taxon>
        <taxon>malvids</taxon>
        <taxon>Brassicales</taxon>
        <taxon>Brassicaceae</taxon>
        <taxon>Brassiceae</taxon>
        <taxon>Brassica</taxon>
    </lineage>
</organism>
<proteinExistence type="predicted"/>
<protein>
    <submittedName>
        <fullName evidence="2 3">Uncharacterized protein</fullName>
    </submittedName>
</protein>
<dbReference type="Gramene" id="Bra020815.1">
    <property type="protein sequence ID" value="Bra020815.1-P"/>
    <property type="gene ID" value="Bra020815"/>
</dbReference>
<reference evidence="2" key="3">
    <citation type="submission" date="2018-11" db="EMBL/GenBank/DDBJ databases">
        <authorList>
            <consortium name="Genoscope - CEA"/>
            <person name="William W."/>
        </authorList>
    </citation>
    <scope>NUCLEOTIDE SEQUENCE</scope>
</reference>
<feature type="region of interest" description="Disordered" evidence="1">
    <location>
        <begin position="99"/>
        <end position="139"/>
    </location>
</feature>
<dbReference type="EMBL" id="LR031571">
    <property type="protein sequence ID" value="VDC76780.1"/>
    <property type="molecule type" value="Genomic_DNA"/>
</dbReference>
<accession>M4DWC1</accession>
<gene>
    <name evidence="2" type="ORF">BRAA01T03282Z</name>
</gene>